<comment type="subcellular location">
    <subcellularLocation>
        <location evidence="1">Secreted</location>
    </subcellularLocation>
</comment>
<feature type="compositionally biased region" description="Low complexity" evidence="3">
    <location>
        <begin position="42"/>
        <end position="51"/>
    </location>
</feature>
<dbReference type="InterPro" id="IPR007253">
    <property type="entry name" value="Cell_wall-bd_2"/>
</dbReference>
<dbReference type="Proteomes" id="UP000297608">
    <property type="component" value="Unassembled WGS sequence"/>
</dbReference>
<evidence type="ECO:0000256" key="1">
    <source>
        <dbReference type="ARBA" id="ARBA00004613"/>
    </source>
</evidence>
<organism evidence="5 6">
    <name type="scientific">Cryobacterium algoricola</name>
    <dbReference type="NCBI Taxonomy" id="1259183"/>
    <lineage>
        <taxon>Bacteria</taxon>
        <taxon>Bacillati</taxon>
        <taxon>Actinomycetota</taxon>
        <taxon>Actinomycetes</taxon>
        <taxon>Micrococcales</taxon>
        <taxon>Microbacteriaceae</taxon>
        <taxon>Cryobacterium</taxon>
    </lineage>
</organism>
<dbReference type="Gene3D" id="2.60.40.2700">
    <property type="match status" value="1"/>
</dbReference>
<dbReference type="Pfam" id="PF04122">
    <property type="entry name" value="CW_binding_2"/>
    <property type="match status" value="2"/>
</dbReference>
<dbReference type="PANTHER" id="PTHR34216:SF3">
    <property type="entry name" value="POLY-BETA-1,6-N-ACETYL-D-GLUCOSAMINE N-DEACETYLASE"/>
    <property type="match status" value="1"/>
</dbReference>
<dbReference type="EMBL" id="SOFG01000004">
    <property type="protein sequence ID" value="TFB90617.1"/>
    <property type="molecule type" value="Genomic_DNA"/>
</dbReference>
<protein>
    <recommendedName>
        <fullName evidence="4">NodB homology domain-containing protein</fullName>
    </recommendedName>
</protein>
<name>A0ABY2IGZ9_9MICO</name>
<reference evidence="5 6" key="1">
    <citation type="submission" date="2019-03" db="EMBL/GenBank/DDBJ databases">
        <title>Genomics of glacier-inhabiting Cryobacterium strains.</title>
        <authorList>
            <person name="Liu Q."/>
            <person name="Xin Y.-H."/>
        </authorList>
    </citation>
    <scope>NUCLEOTIDE SEQUENCE [LARGE SCALE GENOMIC DNA]</scope>
    <source>
        <strain evidence="5 6">MDB2-B</strain>
    </source>
</reference>
<accession>A0ABY2IGZ9</accession>
<proteinExistence type="predicted"/>
<evidence type="ECO:0000256" key="3">
    <source>
        <dbReference type="SAM" id="MobiDB-lite"/>
    </source>
</evidence>
<dbReference type="Gene3D" id="2.60.120.260">
    <property type="entry name" value="Galactose-binding domain-like"/>
    <property type="match status" value="1"/>
</dbReference>
<comment type="caution">
    <text evidence="5">The sequence shown here is derived from an EMBL/GenBank/DDBJ whole genome shotgun (WGS) entry which is preliminary data.</text>
</comment>
<gene>
    <name evidence="5" type="ORF">E3O44_03215</name>
</gene>
<evidence type="ECO:0000313" key="6">
    <source>
        <dbReference type="Proteomes" id="UP000297608"/>
    </source>
</evidence>
<dbReference type="InterPro" id="IPR011330">
    <property type="entry name" value="Glyco_hydro/deAcase_b/a-brl"/>
</dbReference>
<dbReference type="PANTHER" id="PTHR34216">
    <property type="match status" value="1"/>
</dbReference>
<keyword evidence="6" id="KW-1185">Reference proteome</keyword>
<dbReference type="CDD" id="cd10967">
    <property type="entry name" value="CE4_GLA_like_6s"/>
    <property type="match status" value="1"/>
</dbReference>
<feature type="domain" description="NodB homology" evidence="4">
    <location>
        <begin position="139"/>
        <end position="350"/>
    </location>
</feature>
<sequence>MPTYPEPRARCYGASTIQQVLPPAAAPVRSETVWVSIRARRTASATRMPSAGNRRPHGTGTRPARALAHHSIPDARTEVDMTQSDPAYPSDTLRVATRNPRWRKLRWRAFGTVSVMLLSLGSVLGTAFPSQAATTDPVTVVSLTFDDGNADQSDAVSILDAAGLKGTFFITTGWIGASKYLTVPQLTAMAASGHEIGGHTVSHPDLTTLPAAEVTKQICQGRNTLDAWGFKTATNFAYPFAAATPAVAAAVSACGFNSGRMLGDVGGTTGVFAETIPPANALQTRAPEEVDSTWTLPTLQKTVTDAETHGGGWVQLTFHHVCDTAPGVCDPLNLTITPTLFQQFVDWLKVRTPTSAGSSTNTIVKTVQDVLGGTGKPLVASTNSFRAAPAAGENGVLNPSLETASTVVPPAGTTLPPECWQQGGFGVSTATFTTLTTAAEAHTGTKAEQLVVTGLTSGDAKLALMQDLGTCAPTATPGHTYSLRAWYKSTVPTQFDLYFRNADGGWIYQTSGPLYNAATAYTQVAWTTPVVPAGVTGISFGLNLISNGTLVTDDYALYDTVGAPATLVTPAVPTITGVAAVRQVLTAVPGAWTPVPIVFTYQWSVGGVAVPGATAETYTPALADQGKTVTVTVTGTAAGLPAVSATSVASAAIAAPAAATATRLWGQDAYGTSAAISAGTFPTPGVPVAYVATGETYQDALSGAGAAGVNKGPVLLVQPNGIPGVIAAELARLKPARIVVLGGNLAVSDGVFASLSGVAPTTRLWGQDAYGTSAAISAGTFPTPGVPVVYLATGATYQDALSGAGAAGVNQGPVLLVQPNGIPGVIAAELARLKPARIVILGGNLAVSDAVMAQSLALVG</sequence>
<dbReference type="InterPro" id="IPR002509">
    <property type="entry name" value="NODB_dom"/>
</dbReference>
<evidence type="ECO:0000259" key="4">
    <source>
        <dbReference type="PROSITE" id="PS51677"/>
    </source>
</evidence>
<dbReference type="SUPFAM" id="SSF88713">
    <property type="entry name" value="Glycoside hydrolase/deacetylase"/>
    <property type="match status" value="1"/>
</dbReference>
<dbReference type="Gene3D" id="3.20.20.370">
    <property type="entry name" value="Glycoside hydrolase/deacetylase"/>
    <property type="match status" value="1"/>
</dbReference>
<dbReference type="PROSITE" id="PS51677">
    <property type="entry name" value="NODB"/>
    <property type="match status" value="1"/>
</dbReference>
<evidence type="ECO:0000313" key="5">
    <source>
        <dbReference type="EMBL" id="TFB90617.1"/>
    </source>
</evidence>
<feature type="region of interest" description="Disordered" evidence="3">
    <location>
        <begin position="41"/>
        <end position="65"/>
    </location>
</feature>
<dbReference type="InterPro" id="IPR051398">
    <property type="entry name" value="Polysacch_Deacetylase"/>
</dbReference>
<keyword evidence="2" id="KW-0732">Signal</keyword>
<dbReference type="Pfam" id="PF01522">
    <property type="entry name" value="Polysacc_deac_1"/>
    <property type="match status" value="1"/>
</dbReference>
<evidence type="ECO:0000256" key="2">
    <source>
        <dbReference type="ARBA" id="ARBA00022729"/>
    </source>
</evidence>